<gene>
    <name evidence="1" type="ORF">B6N60_04390</name>
</gene>
<reference evidence="1" key="1">
    <citation type="submission" date="2017-04" db="EMBL/GenBank/DDBJ databases">
        <title>Genome deletions in a multicellular cyanobacterial endosymbiont for morphological adaptation in marine diatoms.</title>
        <authorList>
            <person name="Wang Y."/>
            <person name="Gao H."/>
            <person name="Li R."/>
            <person name="Xu X."/>
        </authorList>
    </citation>
    <scope>NUCLEOTIDE SEQUENCE</scope>
    <source>
        <strain evidence="1">FACHB 800</strain>
    </source>
</reference>
<accession>A0A975TBZ7</accession>
<organism evidence="1 2">
    <name type="scientific">Richelia sinica FACHB-800</name>
    <dbReference type="NCBI Taxonomy" id="1357546"/>
    <lineage>
        <taxon>Bacteria</taxon>
        <taxon>Bacillati</taxon>
        <taxon>Cyanobacteriota</taxon>
        <taxon>Cyanophyceae</taxon>
        <taxon>Nostocales</taxon>
        <taxon>Nostocaceae</taxon>
        <taxon>Richelia</taxon>
    </lineage>
</organism>
<evidence type="ECO:0000313" key="1">
    <source>
        <dbReference type="EMBL" id="QXE25670.1"/>
    </source>
</evidence>
<proteinExistence type="predicted"/>
<dbReference type="AlphaFoldDB" id="A0A975TBZ7"/>
<protein>
    <submittedName>
        <fullName evidence="1">Uncharacterized protein</fullName>
    </submittedName>
</protein>
<evidence type="ECO:0000313" key="2">
    <source>
        <dbReference type="Proteomes" id="UP000683511"/>
    </source>
</evidence>
<dbReference type="KEGG" id="rsin:B6N60_04390"/>
<name>A0A975TBZ7_9NOST</name>
<dbReference type="Proteomes" id="UP000683511">
    <property type="component" value="Chromosome"/>
</dbReference>
<dbReference type="EMBL" id="CP021056">
    <property type="protein sequence ID" value="QXE25670.1"/>
    <property type="molecule type" value="Genomic_DNA"/>
</dbReference>
<sequence length="53" mass="6056">MRSHSLHPQKAIAFPKPQNSDLLKAAALRYRTSSTSLKAIPLVSYLYETLRER</sequence>
<keyword evidence="2" id="KW-1185">Reference proteome</keyword>